<evidence type="ECO:0000313" key="7">
    <source>
        <dbReference type="WBParaSite" id="MBELARI_LOCUS16756"/>
    </source>
</evidence>
<keyword evidence="3" id="KW-0964">Secreted</keyword>
<keyword evidence="4 5" id="KW-0732">Signal</keyword>
<feature type="chain" id="PRO_5041905713" description="Transthyretin-like family protein" evidence="5">
    <location>
        <begin position="19"/>
        <end position="208"/>
    </location>
</feature>
<sequence>MFTQLAFFALLALPFIAANKQTVGIEGKLTCNGKPYSGAKIKLYDHDTLTMDDKLGETQTDNTGYFKLVGTGSEVSRLNVKFNVYHRCGKTTVRVYGKLTCKGQPYGGAKIKLYDHDTFTLDDKLAEGRSNADGTFDLEGMGNERTRLNVKMNIYHRCDKTIPLCYYKHSFPVPYTYISAGPRATNPYNVQTLELSMLEKERDCFNKK</sequence>
<dbReference type="AlphaFoldDB" id="A0AAF3ET17"/>
<evidence type="ECO:0000256" key="1">
    <source>
        <dbReference type="ARBA" id="ARBA00004613"/>
    </source>
</evidence>
<dbReference type="WBParaSite" id="MBELARI_LOCUS16756">
    <property type="protein sequence ID" value="MBELARI_LOCUS16756"/>
    <property type="gene ID" value="MBELARI_LOCUS16756"/>
</dbReference>
<dbReference type="GO" id="GO:0009986">
    <property type="term" value="C:cell surface"/>
    <property type="evidence" value="ECO:0007669"/>
    <property type="project" value="InterPro"/>
</dbReference>
<dbReference type="PANTHER" id="PTHR21700">
    <property type="entry name" value="TRANSTHYRETIN-LIKE FAMILY PROTEIN-RELATED"/>
    <property type="match status" value="1"/>
</dbReference>
<name>A0AAF3ET17_9BILA</name>
<comment type="subcellular location">
    <subcellularLocation>
        <location evidence="1">Secreted</location>
    </subcellularLocation>
</comment>
<evidence type="ECO:0000256" key="2">
    <source>
        <dbReference type="ARBA" id="ARBA00010112"/>
    </source>
</evidence>
<evidence type="ECO:0008006" key="8">
    <source>
        <dbReference type="Google" id="ProtNLM"/>
    </source>
</evidence>
<dbReference type="Pfam" id="PF01060">
    <property type="entry name" value="TTR-52"/>
    <property type="match status" value="2"/>
</dbReference>
<dbReference type="GO" id="GO:0005576">
    <property type="term" value="C:extracellular region"/>
    <property type="evidence" value="ECO:0007669"/>
    <property type="project" value="UniProtKB-SubCell"/>
</dbReference>
<dbReference type="Gene3D" id="2.60.40.3330">
    <property type="match status" value="2"/>
</dbReference>
<evidence type="ECO:0000256" key="4">
    <source>
        <dbReference type="ARBA" id="ARBA00022729"/>
    </source>
</evidence>
<reference evidence="7" key="1">
    <citation type="submission" date="2024-02" db="UniProtKB">
        <authorList>
            <consortium name="WormBaseParasite"/>
        </authorList>
    </citation>
    <scope>IDENTIFICATION</scope>
</reference>
<accession>A0AAF3ET17</accession>
<dbReference type="InterPro" id="IPR038479">
    <property type="entry name" value="Transthyretin-like_sf"/>
</dbReference>
<proteinExistence type="inferred from homology"/>
<evidence type="ECO:0000256" key="3">
    <source>
        <dbReference type="ARBA" id="ARBA00022525"/>
    </source>
</evidence>
<comment type="similarity">
    <text evidence="2">Belongs to the nematode transthyretin-like family.</text>
</comment>
<evidence type="ECO:0000313" key="6">
    <source>
        <dbReference type="Proteomes" id="UP000887575"/>
    </source>
</evidence>
<keyword evidence="6" id="KW-1185">Reference proteome</keyword>
<organism evidence="6 7">
    <name type="scientific">Mesorhabditis belari</name>
    <dbReference type="NCBI Taxonomy" id="2138241"/>
    <lineage>
        <taxon>Eukaryota</taxon>
        <taxon>Metazoa</taxon>
        <taxon>Ecdysozoa</taxon>
        <taxon>Nematoda</taxon>
        <taxon>Chromadorea</taxon>
        <taxon>Rhabditida</taxon>
        <taxon>Rhabditina</taxon>
        <taxon>Rhabditomorpha</taxon>
        <taxon>Rhabditoidea</taxon>
        <taxon>Rhabditidae</taxon>
        <taxon>Mesorhabditinae</taxon>
        <taxon>Mesorhabditis</taxon>
    </lineage>
</organism>
<dbReference type="InterPro" id="IPR001534">
    <property type="entry name" value="Transthyretin-like"/>
</dbReference>
<protein>
    <recommendedName>
        <fullName evidence="8">Transthyretin-like family protein</fullName>
    </recommendedName>
</protein>
<dbReference type="Proteomes" id="UP000887575">
    <property type="component" value="Unassembled WGS sequence"/>
</dbReference>
<feature type="signal peptide" evidence="5">
    <location>
        <begin position="1"/>
        <end position="18"/>
    </location>
</feature>
<evidence type="ECO:0000256" key="5">
    <source>
        <dbReference type="SAM" id="SignalP"/>
    </source>
</evidence>